<feature type="compositionally biased region" description="Polar residues" evidence="1">
    <location>
        <begin position="111"/>
        <end position="126"/>
    </location>
</feature>
<evidence type="ECO:0000256" key="1">
    <source>
        <dbReference type="SAM" id="MobiDB-lite"/>
    </source>
</evidence>
<dbReference type="InterPro" id="IPR051678">
    <property type="entry name" value="AGP_Transferase"/>
</dbReference>
<dbReference type="Pfam" id="PF01636">
    <property type="entry name" value="APH"/>
    <property type="match status" value="1"/>
</dbReference>
<dbReference type="InterPro" id="IPR002575">
    <property type="entry name" value="Aminoglycoside_PTrfase"/>
</dbReference>
<gene>
    <name evidence="3" type="ORF">PAC_05070</name>
</gene>
<feature type="domain" description="Aminoglycoside phosphotransferase" evidence="2">
    <location>
        <begin position="200"/>
        <end position="393"/>
    </location>
</feature>
<protein>
    <recommendedName>
        <fullName evidence="2">Aminoglycoside phosphotransferase domain-containing protein</fullName>
    </recommendedName>
</protein>
<dbReference type="SUPFAM" id="SSF56112">
    <property type="entry name" value="Protein kinase-like (PK-like)"/>
    <property type="match status" value="1"/>
</dbReference>
<feature type="region of interest" description="Disordered" evidence="1">
    <location>
        <begin position="592"/>
        <end position="643"/>
    </location>
</feature>
<keyword evidence="4" id="KW-1185">Reference proteome</keyword>
<name>A0A1L7WQY3_9HELO</name>
<accession>A0A1L7WQY3</accession>
<dbReference type="PANTHER" id="PTHR21310">
    <property type="entry name" value="AMINOGLYCOSIDE PHOSPHOTRANSFERASE-RELATED-RELATED"/>
    <property type="match status" value="1"/>
</dbReference>
<feature type="compositionally biased region" description="Low complexity" evidence="1">
    <location>
        <begin position="39"/>
        <end position="55"/>
    </location>
</feature>
<feature type="region of interest" description="Disordered" evidence="1">
    <location>
        <begin position="71"/>
        <end position="139"/>
    </location>
</feature>
<dbReference type="OrthoDB" id="2968323at2759"/>
<evidence type="ECO:0000313" key="4">
    <source>
        <dbReference type="Proteomes" id="UP000184330"/>
    </source>
</evidence>
<feature type="compositionally biased region" description="Polar residues" evidence="1">
    <location>
        <begin position="71"/>
        <end position="100"/>
    </location>
</feature>
<dbReference type="EMBL" id="FJOG01000006">
    <property type="protein sequence ID" value="CZR55184.1"/>
    <property type="molecule type" value="Genomic_DNA"/>
</dbReference>
<dbReference type="AlphaFoldDB" id="A0A1L7WQY3"/>
<organism evidence="3 4">
    <name type="scientific">Phialocephala subalpina</name>
    <dbReference type="NCBI Taxonomy" id="576137"/>
    <lineage>
        <taxon>Eukaryota</taxon>
        <taxon>Fungi</taxon>
        <taxon>Dikarya</taxon>
        <taxon>Ascomycota</taxon>
        <taxon>Pezizomycotina</taxon>
        <taxon>Leotiomycetes</taxon>
        <taxon>Helotiales</taxon>
        <taxon>Mollisiaceae</taxon>
        <taxon>Phialocephala</taxon>
        <taxon>Phialocephala fortinii species complex</taxon>
    </lineage>
</organism>
<feature type="compositionally biased region" description="Basic and acidic residues" evidence="1">
    <location>
        <begin position="128"/>
        <end position="139"/>
    </location>
</feature>
<reference evidence="3 4" key="1">
    <citation type="submission" date="2016-03" db="EMBL/GenBank/DDBJ databases">
        <authorList>
            <person name="Ploux O."/>
        </authorList>
    </citation>
    <scope>NUCLEOTIDE SEQUENCE [LARGE SCALE GENOMIC DNA]</scope>
    <source>
        <strain evidence="3 4">UAMH 11012</strain>
    </source>
</reference>
<dbReference type="InterPro" id="IPR011009">
    <property type="entry name" value="Kinase-like_dom_sf"/>
</dbReference>
<dbReference type="Proteomes" id="UP000184330">
    <property type="component" value="Unassembled WGS sequence"/>
</dbReference>
<feature type="region of interest" description="Disordered" evidence="1">
    <location>
        <begin position="1"/>
        <end position="59"/>
    </location>
</feature>
<proteinExistence type="predicted"/>
<sequence>MAAHIPTSPAPGLDIDAKEAPFKEQPTATATTLETPQKADISSSADNSASCESSINTSEAAVVVTPVQSIEGATSPARSDASTLHPNFPLSSPAQSNNGRMSPAKSGASDAHSQPHSGGNRSSAASSDGKDYETFGKDQDSYEDFKPKLIKLCHDIGYGEPAEIERMEGGSFNKIIGLRFTSPGERKCIIRMPLFVYDERQPHEISDQVSVLLYLSRCNFMKVPQVLAYDSTSDNAIGTQYILQSRLPGSCMQDVFYKLPRHEKLHLTGLVAGVAAKMSSMQLPQPGRLIGTRTLPQFAHTPPESLANIEVTGYRECPIQDPPALEEKPLLPFLVDLLEFRKEQEHESVQRMYSKLQEIAREMDKAGLMRVYDNQNVLWHWDFAARNILIQQEDIAGPPKGCHHSFHFSVEENSGSSHKHTVNVKLEDPSSTNCKHKVSFVIEDNNGREYRHQLDIVDKKTPEQDIPKQWAISGVLDWDDVLSVPLVIARKPHAWLWLDEEERHEDWAGNQDDPPHRDLTQDELLIKGHYDQIMARSCPNFMEDAYGRGPWLRTLASFGRDGFGDSQDWKRYEKFIAKWAEYYRGMGFKTEEELDDTKSDGGESDEAEFGEGKSVGAETDGEKCDGEAESNGGSVDKPKGEEN</sequence>
<evidence type="ECO:0000259" key="2">
    <source>
        <dbReference type="Pfam" id="PF01636"/>
    </source>
</evidence>
<evidence type="ECO:0000313" key="3">
    <source>
        <dbReference type="EMBL" id="CZR55184.1"/>
    </source>
</evidence>
<feature type="compositionally biased region" description="Polar residues" evidence="1">
    <location>
        <begin position="26"/>
        <end position="35"/>
    </location>
</feature>
<dbReference type="PANTHER" id="PTHR21310:SF56">
    <property type="entry name" value="AMINOGLYCOSIDE PHOSPHOTRANSFERASE DOMAIN-CONTAINING PROTEIN"/>
    <property type="match status" value="1"/>
</dbReference>